<feature type="transmembrane region" description="Helical" evidence="1">
    <location>
        <begin position="254"/>
        <end position="271"/>
    </location>
</feature>
<feature type="transmembrane region" description="Helical" evidence="1">
    <location>
        <begin position="156"/>
        <end position="179"/>
    </location>
</feature>
<evidence type="ECO:0000313" key="4">
    <source>
        <dbReference type="Proteomes" id="UP001194468"/>
    </source>
</evidence>
<feature type="transmembrane region" description="Helical" evidence="1">
    <location>
        <begin position="283"/>
        <end position="302"/>
    </location>
</feature>
<organism evidence="3 4">
    <name type="scientific">Boletus edulis BED1</name>
    <dbReference type="NCBI Taxonomy" id="1328754"/>
    <lineage>
        <taxon>Eukaryota</taxon>
        <taxon>Fungi</taxon>
        <taxon>Dikarya</taxon>
        <taxon>Basidiomycota</taxon>
        <taxon>Agaricomycotina</taxon>
        <taxon>Agaricomycetes</taxon>
        <taxon>Agaricomycetidae</taxon>
        <taxon>Boletales</taxon>
        <taxon>Boletineae</taxon>
        <taxon>Boletaceae</taxon>
        <taxon>Boletoideae</taxon>
        <taxon>Boletus</taxon>
    </lineage>
</organism>
<keyword evidence="1" id="KW-0812">Transmembrane</keyword>
<protein>
    <recommendedName>
        <fullName evidence="2">DUF6533 domain-containing protein</fullName>
    </recommendedName>
</protein>
<feature type="transmembrane region" description="Helical" evidence="1">
    <location>
        <begin position="14"/>
        <end position="34"/>
    </location>
</feature>
<dbReference type="EMBL" id="WHUW01000001">
    <property type="protein sequence ID" value="KAF8452747.1"/>
    <property type="molecule type" value="Genomic_DNA"/>
</dbReference>
<keyword evidence="4" id="KW-1185">Reference proteome</keyword>
<proteinExistence type="predicted"/>
<feature type="transmembrane region" description="Helical" evidence="1">
    <location>
        <begin position="123"/>
        <end position="144"/>
    </location>
</feature>
<accession>A0AAD4C9F2</accession>
<comment type="caution">
    <text evidence="3">The sequence shown here is derived from an EMBL/GenBank/DDBJ whole genome shotgun (WGS) entry which is preliminary data.</text>
</comment>
<evidence type="ECO:0000313" key="3">
    <source>
        <dbReference type="EMBL" id="KAF8452747.1"/>
    </source>
</evidence>
<gene>
    <name evidence="3" type="ORF">L210DRAFT_3755748</name>
</gene>
<reference evidence="3" key="1">
    <citation type="submission" date="2019-10" db="EMBL/GenBank/DDBJ databases">
        <authorList>
            <consortium name="DOE Joint Genome Institute"/>
            <person name="Kuo A."/>
            <person name="Miyauchi S."/>
            <person name="Kiss E."/>
            <person name="Drula E."/>
            <person name="Kohler A."/>
            <person name="Sanchez-Garcia M."/>
            <person name="Andreopoulos B."/>
            <person name="Barry K.W."/>
            <person name="Bonito G."/>
            <person name="Buee M."/>
            <person name="Carver A."/>
            <person name="Chen C."/>
            <person name="Cichocki N."/>
            <person name="Clum A."/>
            <person name="Culley D."/>
            <person name="Crous P.W."/>
            <person name="Fauchery L."/>
            <person name="Girlanda M."/>
            <person name="Hayes R."/>
            <person name="Keri Z."/>
            <person name="LaButti K."/>
            <person name="Lipzen A."/>
            <person name="Lombard V."/>
            <person name="Magnuson J."/>
            <person name="Maillard F."/>
            <person name="Morin E."/>
            <person name="Murat C."/>
            <person name="Nolan M."/>
            <person name="Ohm R."/>
            <person name="Pangilinan J."/>
            <person name="Pereira M."/>
            <person name="Perotto S."/>
            <person name="Peter M."/>
            <person name="Riley R."/>
            <person name="Sitrit Y."/>
            <person name="Stielow B."/>
            <person name="Szollosi G."/>
            <person name="Zifcakova L."/>
            <person name="Stursova M."/>
            <person name="Spatafora J.W."/>
            <person name="Tedersoo L."/>
            <person name="Vaario L.-M."/>
            <person name="Yamada A."/>
            <person name="Yan M."/>
            <person name="Wang P."/>
            <person name="Xu J."/>
            <person name="Bruns T."/>
            <person name="Baldrian P."/>
            <person name="Vilgalys R."/>
            <person name="Henrissat B."/>
            <person name="Grigoriev I.V."/>
            <person name="Hibbett D."/>
            <person name="Nagy L.G."/>
            <person name="Martin F.M."/>
        </authorList>
    </citation>
    <scope>NUCLEOTIDE SEQUENCE</scope>
    <source>
        <strain evidence="3">BED1</strain>
    </source>
</reference>
<keyword evidence="1" id="KW-0472">Membrane</keyword>
<evidence type="ECO:0000256" key="1">
    <source>
        <dbReference type="SAM" id="Phobius"/>
    </source>
</evidence>
<name>A0AAD4C9F2_BOLED</name>
<dbReference type="Pfam" id="PF20151">
    <property type="entry name" value="DUF6533"/>
    <property type="match status" value="1"/>
</dbReference>
<feature type="transmembrane region" description="Helical" evidence="1">
    <location>
        <begin position="46"/>
        <end position="66"/>
    </location>
</feature>
<dbReference type="InterPro" id="IPR045340">
    <property type="entry name" value="DUF6533"/>
</dbReference>
<reference evidence="3" key="2">
    <citation type="journal article" date="2020" name="Nat. Commun.">
        <title>Large-scale genome sequencing of mycorrhizal fungi provides insights into the early evolution of symbiotic traits.</title>
        <authorList>
            <person name="Miyauchi S."/>
            <person name="Kiss E."/>
            <person name="Kuo A."/>
            <person name="Drula E."/>
            <person name="Kohler A."/>
            <person name="Sanchez-Garcia M."/>
            <person name="Morin E."/>
            <person name="Andreopoulos B."/>
            <person name="Barry K.W."/>
            <person name="Bonito G."/>
            <person name="Buee M."/>
            <person name="Carver A."/>
            <person name="Chen C."/>
            <person name="Cichocki N."/>
            <person name="Clum A."/>
            <person name="Culley D."/>
            <person name="Crous P.W."/>
            <person name="Fauchery L."/>
            <person name="Girlanda M."/>
            <person name="Hayes R.D."/>
            <person name="Keri Z."/>
            <person name="LaButti K."/>
            <person name="Lipzen A."/>
            <person name="Lombard V."/>
            <person name="Magnuson J."/>
            <person name="Maillard F."/>
            <person name="Murat C."/>
            <person name="Nolan M."/>
            <person name="Ohm R.A."/>
            <person name="Pangilinan J."/>
            <person name="Pereira M.F."/>
            <person name="Perotto S."/>
            <person name="Peter M."/>
            <person name="Pfister S."/>
            <person name="Riley R."/>
            <person name="Sitrit Y."/>
            <person name="Stielow J.B."/>
            <person name="Szollosi G."/>
            <person name="Zifcakova L."/>
            <person name="Stursova M."/>
            <person name="Spatafora J.W."/>
            <person name="Tedersoo L."/>
            <person name="Vaario L.M."/>
            <person name="Yamada A."/>
            <person name="Yan M."/>
            <person name="Wang P."/>
            <person name="Xu J."/>
            <person name="Bruns T."/>
            <person name="Baldrian P."/>
            <person name="Vilgalys R."/>
            <person name="Dunand C."/>
            <person name="Henrissat B."/>
            <person name="Grigoriev I.V."/>
            <person name="Hibbett D."/>
            <person name="Nagy L.G."/>
            <person name="Martin F.M."/>
        </authorList>
    </citation>
    <scope>NUCLEOTIDE SEQUENCE</scope>
    <source>
        <strain evidence="3">BED1</strain>
    </source>
</reference>
<sequence>MSNDLQSIAAAMQLNNYVSVTIPTVIVYDYIITLPREINYIWSRPWTWISTLFLVIRYVGILVVVIEGLYGSSFIPGPKLVCFTLLLVPWLTSIRNYSRTYRCIPSYSLHALSFWYIPHRCTVLIIVAGWAFVLFLAAADLVMILRLHAMYRRSKIVLGVLLFFYVPTIILLAVATGYYENPNTYMLVTISQVFDTSYCNVTWTSLSKLNSYVFIPRFILAGLMFILTLARFFLESYRSSKATKQWLSSRYINLLVRENVLYFLAHLLYSIDADVITAQLNPLSLQAMMMDLVSYILLFTLCPRFIMSVRELYASDTRLKWERESGVDTGFGFTAHSSVMDVVSIRFADTEVGTTVLESSALEIQMAELRMEC</sequence>
<feature type="domain" description="DUF6533" evidence="2">
    <location>
        <begin position="18"/>
        <end position="62"/>
    </location>
</feature>
<feature type="transmembrane region" description="Helical" evidence="1">
    <location>
        <begin position="214"/>
        <end position="234"/>
    </location>
</feature>
<evidence type="ECO:0000259" key="2">
    <source>
        <dbReference type="Pfam" id="PF20151"/>
    </source>
</evidence>
<keyword evidence="1" id="KW-1133">Transmembrane helix</keyword>
<dbReference type="Proteomes" id="UP001194468">
    <property type="component" value="Unassembled WGS sequence"/>
</dbReference>
<dbReference type="AlphaFoldDB" id="A0AAD4C9F2"/>